<name>A0ABD3T8Y0_9LAMI</name>
<accession>A0ABD3T8Y0</accession>
<evidence type="ECO:0000313" key="2">
    <source>
        <dbReference type="Proteomes" id="UP001634393"/>
    </source>
</evidence>
<gene>
    <name evidence="1" type="ORF">ACJIZ3_008145</name>
</gene>
<protein>
    <submittedName>
        <fullName evidence="1">Uncharacterized protein</fullName>
    </submittedName>
</protein>
<dbReference type="AlphaFoldDB" id="A0ABD3T8Y0"/>
<dbReference type="EMBL" id="JBJXBP010000004">
    <property type="protein sequence ID" value="KAL3833409.1"/>
    <property type="molecule type" value="Genomic_DNA"/>
</dbReference>
<keyword evidence="2" id="KW-1185">Reference proteome</keyword>
<evidence type="ECO:0000313" key="1">
    <source>
        <dbReference type="EMBL" id="KAL3833409.1"/>
    </source>
</evidence>
<organism evidence="1 2">
    <name type="scientific">Penstemon smallii</name>
    <dbReference type="NCBI Taxonomy" id="265156"/>
    <lineage>
        <taxon>Eukaryota</taxon>
        <taxon>Viridiplantae</taxon>
        <taxon>Streptophyta</taxon>
        <taxon>Embryophyta</taxon>
        <taxon>Tracheophyta</taxon>
        <taxon>Spermatophyta</taxon>
        <taxon>Magnoliopsida</taxon>
        <taxon>eudicotyledons</taxon>
        <taxon>Gunneridae</taxon>
        <taxon>Pentapetalae</taxon>
        <taxon>asterids</taxon>
        <taxon>lamiids</taxon>
        <taxon>Lamiales</taxon>
        <taxon>Plantaginaceae</taxon>
        <taxon>Cheloneae</taxon>
        <taxon>Penstemon</taxon>
    </lineage>
</organism>
<proteinExistence type="predicted"/>
<reference evidence="1 2" key="1">
    <citation type="submission" date="2024-12" db="EMBL/GenBank/DDBJ databases">
        <title>The unique morphological basis and parallel evolutionary history of personate flowers in Penstemon.</title>
        <authorList>
            <person name="Depatie T.H."/>
            <person name="Wessinger C.A."/>
        </authorList>
    </citation>
    <scope>NUCLEOTIDE SEQUENCE [LARGE SCALE GENOMIC DNA]</scope>
    <source>
        <strain evidence="1">WTNN_2</strain>
        <tissue evidence="1">Leaf</tissue>
    </source>
</reference>
<sequence length="57" mass="6573">MQGEVYKLSIRLESKFFFLTNIHVRSHLTWFNPFRGGLGTLSGYLSQYGFEPESATL</sequence>
<comment type="caution">
    <text evidence="1">The sequence shown here is derived from an EMBL/GenBank/DDBJ whole genome shotgun (WGS) entry which is preliminary data.</text>
</comment>
<dbReference type="Proteomes" id="UP001634393">
    <property type="component" value="Unassembled WGS sequence"/>
</dbReference>